<evidence type="ECO:0000313" key="1">
    <source>
        <dbReference type="EMBL" id="SEN93632.1"/>
    </source>
</evidence>
<organism evidence="1 2">
    <name type="scientific">Mucilaginibacter gossypiicola</name>
    <dbReference type="NCBI Taxonomy" id="551995"/>
    <lineage>
        <taxon>Bacteria</taxon>
        <taxon>Pseudomonadati</taxon>
        <taxon>Bacteroidota</taxon>
        <taxon>Sphingobacteriia</taxon>
        <taxon>Sphingobacteriales</taxon>
        <taxon>Sphingobacteriaceae</taxon>
        <taxon>Mucilaginibacter</taxon>
    </lineage>
</organism>
<dbReference type="EMBL" id="FOCL01000004">
    <property type="protein sequence ID" value="SEN93632.1"/>
    <property type="molecule type" value="Genomic_DNA"/>
</dbReference>
<dbReference type="AlphaFoldDB" id="A0A1H8KL25"/>
<protein>
    <submittedName>
        <fullName evidence="1">Uncharacterized protein</fullName>
    </submittedName>
</protein>
<evidence type="ECO:0000313" key="2">
    <source>
        <dbReference type="Proteomes" id="UP000198942"/>
    </source>
</evidence>
<reference evidence="2" key="1">
    <citation type="submission" date="2016-10" db="EMBL/GenBank/DDBJ databases">
        <authorList>
            <person name="Varghese N."/>
            <person name="Submissions S."/>
        </authorList>
    </citation>
    <scope>NUCLEOTIDE SEQUENCE [LARGE SCALE GENOMIC DNA]</scope>
    <source>
        <strain evidence="2">Gh-48</strain>
    </source>
</reference>
<gene>
    <name evidence="1" type="ORF">SAMN05192574_104664</name>
</gene>
<keyword evidence="2" id="KW-1185">Reference proteome</keyword>
<dbReference type="STRING" id="551995.SAMN05192574_104664"/>
<accession>A0A1H8KL25</accession>
<name>A0A1H8KL25_9SPHI</name>
<proteinExistence type="predicted"/>
<sequence length="38" mass="4369">MLNFVTPGCFFLLSYKNHDICRAIKSIDILLNAVQKNQ</sequence>
<dbReference type="Proteomes" id="UP000198942">
    <property type="component" value="Unassembled WGS sequence"/>
</dbReference>